<protein>
    <recommendedName>
        <fullName evidence="6">Pentatricopeptide repeat-containing protein</fullName>
    </recommendedName>
</protein>
<comment type="caution">
    <text evidence="4">The sequence shown here is derived from an EMBL/GenBank/DDBJ whole genome shotgun (WGS) entry which is preliminary data.</text>
</comment>
<dbReference type="Proteomes" id="UP000289738">
    <property type="component" value="Chromosome A10"/>
</dbReference>
<dbReference type="SMR" id="A0A445B0N7"/>
<evidence type="ECO:0000313" key="4">
    <source>
        <dbReference type="EMBL" id="RYR32228.1"/>
    </source>
</evidence>
<dbReference type="AlphaFoldDB" id="A0A445B0N7"/>
<dbReference type="PANTHER" id="PTHR47941">
    <property type="entry name" value="PENTATRICOPEPTIDE REPEAT-CONTAINING PROTEIN 3, MITOCHONDRIAL"/>
    <property type="match status" value="1"/>
</dbReference>
<reference evidence="4 5" key="1">
    <citation type="submission" date="2019-01" db="EMBL/GenBank/DDBJ databases">
        <title>Sequencing of cultivated peanut Arachis hypogaea provides insights into genome evolution and oil improvement.</title>
        <authorList>
            <person name="Chen X."/>
        </authorList>
    </citation>
    <scope>NUCLEOTIDE SEQUENCE [LARGE SCALE GENOMIC DNA]</scope>
    <source>
        <strain evidence="5">cv. Fuhuasheng</strain>
        <tissue evidence="4">Leaves</tissue>
    </source>
</reference>
<feature type="repeat" description="PPR" evidence="3">
    <location>
        <begin position="164"/>
        <end position="198"/>
    </location>
</feature>
<dbReference type="Gene3D" id="1.25.40.10">
    <property type="entry name" value="Tetratricopeptide repeat domain"/>
    <property type="match status" value="2"/>
</dbReference>
<feature type="repeat" description="PPR" evidence="3">
    <location>
        <begin position="234"/>
        <end position="268"/>
    </location>
</feature>
<gene>
    <name evidence="4" type="ORF">Ahy_A10g046817</name>
</gene>
<evidence type="ECO:0000256" key="1">
    <source>
        <dbReference type="ARBA" id="ARBA00007626"/>
    </source>
</evidence>
<evidence type="ECO:0000256" key="2">
    <source>
        <dbReference type="ARBA" id="ARBA00022737"/>
    </source>
</evidence>
<dbReference type="InterPro" id="IPR011990">
    <property type="entry name" value="TPR-like_helical_dom_sf"/>
</dbReference>
<evidence type="ECO:0000313" key="5">
    <source>
        <dbReference type="Proteomes" id="UP000289738"/>
    </source>
</evidence>
<name>A0A445B0N7_ARAHY</name>
<keyword evidence="2" id="KW-0677">Repeat</keyword>
<sequence length="297" mass="33271">MVSVNPLPSVKDFNLLFSSIVKMKHYTAAISLIKHFFCSGLKSNICTLNIVVKLSVPFESHSLCLLCGGDDVQNRINKAIYLLDEMIKKGLKLDVVTWNTLIHGFCKVGKPLAAKELFFTMHKFGQYPNLSSCATILDGLFKCHLSSDAISLFREIEKNNLDLNIEIYNVVLDGMCRAGKLNDACELFSCLPAKGLKPDLYTYTIMIQGLCREGVLIDAEELLMNMEEHGCLPDSCTYNVFIQGLLRRNAALKSIKYFQIMKDKGFAANATTMELLVDYLSTHKGENVSQEFVQKIV</sequence>
<dbReference type="PROSITE" id="PS51375">
    <property type="entry name" value="PPR"/>
    <property type="match status" value="4"/>
</dbReference>
<dbReference type="NCBIfam" id="TIGR00756">
    <property type="entry name" value="PPR"/>
    <property type="match status" value="3"/>
</dbReference>
<accession>A0A445B0N7</accession>
<keyword evidence="5" id="KW-1185">Reference proteome</keyword>
<organism evidence="4 5">
    <name type="scientific">Arachis hypogaea</name>
    <name type="common">Peanut</name>
    <dbReference type="NCBI Taxonomy" id="3818"/>
    <lineage>
        <taxon>Eukaryota</taxon>
        <taxon>Viridiplantae</taxon>
        <taxon>Streptophyta</taxon>
        <taxon>Embryophyta</taxon>
        <taxon>Tracheophyta</taxon>
        <taxon>Spermatophyta</taxon>
        <taxon>Magnoliopsida</taxon>
        <taxon>eudicotyledons</taxon>
        <taxon>Gunneridae</taxon>
        <taxon>Pentapetalae</taxon>
        <taxon>rosids</taxon>
        <taxon>fabids</taxon>
        <taxon>Fabales</taxon>
        <taxon>Fabaceae</taxon>
        <taxon>Papilionoideae</taxon>
        <taxon>50 kb inversion clade</taxon>
        <taxon>dalbergioids sensu lato</taxon>
        <taxon>Dalbergieae</taxon>
        <taxon>Pterocarpus clade</taxon>
        <taxon>Arachis</taxon>
    </lineage>
</organism>
<evidence type="ECO:0008006" key="6">
    <source>
        <dbReference type="Google" id="ProtNLM"/>
    </source>
</evidence>
<feature type="repeat" description="PPR" evidence="3">
    <location>
        <begin position="199"/>
        <end position="233"/>
    </location>
</feature>
<dbReference type="EMBL" id="SDMP01000010">
    <property type="protein sequence ID" value="RYR32228.1"/>
    <property type="molecule type" value="Genomic_DNA"/>
</dbReference>
<comment type="similarity">
    <text evidence="1">Belongs to the PPR family. P subfamily.</text>
</comment>
<dbReference type="InterPro" id="IPR002885">
    <property type="entry name" value="PPR_rpt"/>
</dbReference>
<evidence type="ECO:0000256" key="3">
    <source>
        <dbReference type="PROSITE-ProRule" id="PRU00708"/>
    </source>
</evidence>
<proteinExistence type="inferred from homology"/>
<dbReference type="Gramene" id="arahy.Tifrunner.gnm2.ann2.Ah10g423100.1">
    <property type="protein sequence ID" value="arahy.Tifrunner.gnm2.ann2.Ah10g423100.1-CDS"/>
    <property type="gene ID" value="arahy.Tifrunner.gnm2.ann2.Ah10g423100"/>
</dbReference>
<dbReference type="Pfam" id="PF01535">
    <property type="entry name" value="PPR"/>
    <property type="match status" value="1"/>
</dbReference>
<feature type="repeat" description="PPR" evidence="3">
    <location>
        <begin position="94"/>
        <end position="128"/>
    </location>
</feature>
<dbReference type="Pfam" id="PF13041">
    <property type="entry name" value="PPR_2"/>
    <property type="match status" value="2"/>
</dbReference>